<dbReference type="InterPro" id="IPR050553">
    <property type="entry name" value="Thioredoxin_ResA/DsbE_sf"/>
</dbReference>
<feature type="signal peptide" evidence="1">
    <location>
        <begin position="1"/>
        <end position="20"/>
    </location>
</feature>
<dbReference type="CDD" id="cd02966">
    <property type="entry name" value="TlpA_like_family"/>
    <property type="match status" value="1"/>
</dbReference>
<dbReference type="InterPro" id="IPR000866">
    <property type="entry name" value="AhpC/TSA"/>
</dbReference>
<dbReference type="PROSITE" id="PS51352">
    <property type="entry name" value="THIOREDOXIN_2"/>
    <property type="match status" value="1"/>
</dbReference>
<dbReference type="Proteomes" id="UP000580839">
    <property type="component" value="Unassembled WGS sequence"/>
</dbReference>
<feature type="domain" description="Thioredoxin" evidence="2">
    <location>
        <begin position="31"/>
        <end position="123"/>
    </location>
</feature>
<protein>
    <submittedName>
        <fullName evidence="3">TlpA family protein disulfide reductase</fullName>
    </submittedName>
</protein>
<dbReference type="GO" id="GO:0016209">
    <property type="term" value="F:antioxidant activity"/>
    <property type="evidence" value="ECO:0007669"/>
    <property type="project" value="InterPro"/>
</dbReference>
<gene>
    <name evidence="3" type="ORF">HOP12_16230</name>
</gene>
<dbReference type="PANTHER" id="PTHR42852">
    <property type="entry name" value="THIOL:DISULFIDE INTERCHANGE PROTEIN DSBE"/>
    <property type="match status" value="1"/>
</dbReference>
<dbReference type="InterPro" id="IPR036249">
    <property type="entry name" value="Thioredoxin-like_sf"/>
</dbReference>
<feature type="chain" id="PRO_5032297891" evidence="1">
    <location>
        <begin position="21"/>
        <end position="123"/>
    </location>
</feature>
<keyword evidence="1" id="KW-0732">Signal</keyword>
<dbReference type="Pfam" id="PF00578">
    <property type="entry name" value="AhpC-TSA"/>
    <property type="match status" value="1"/>
</dbReference>
<accession>A0A849T342</accession>
<sequence length="123" mass="13363">MIRARSVIPIALAAAWFALASPQPSRGADQLLAPRTASAFRVRTVDGRTLELAALLERGPVLLDFWATWCKPCIASMPELQALHTRWAQRGLTVIGISEDGPRNASKVRPFASRLGLGYAIVL</sequence>
<evidence type="ECO:0000313" key="4">
    <source>
        <dbReference type="Proteomes" id="UP000580839"/>
    </source>
</evidence>
<dbReference type="Gene3D" id="3.40.30.10">
    <property type="entry name" value="Glutaredoxin"/>
    <property type="match status" value="1"/>
</dbReference>
<dbReference type="SUPFAM" id="SSF52833">
    <property type="entry name" value="Thioredoxin-like"/>
    <property type="match status" value="1"/>
</dbReference>
<dbReference type="EMBL" id="JABFRW010000213">
    <property type="protein sequence ID" value="NOT35689.1"/>
    <property type="molecule type" value="Genomic_DNA"/>
</dbReference>
<reference evidence="3 4" key="1">
    <citation type="submission" date="2020-04" db="EMBL/GenBank/DDBJ databases">
        <title>Metagenomic profiling of ammonia- and methane-oxidizing microorganisms in a Dutch drinking water treatment plant.</title>
        <authorList>
            <person name="Poghosyan L."/>
            <person name="Leucker S."/>
        </authorList>
    </citation>
    <scope>NUCLEOTIDE SEQUENCE [LARGE SCALE GENOMIC DNA]</scope>
    <source>
        <strain evidence="3">S-RSF-IL-03</strain>
    </source>
</reference>
<evidence type="ECO:0000256" key="1">
    <source>
        <dbReference type="SAM" id="SignalP"/>
    </source>
</evidence>
<comment type="caution">
    <text evidence="3">The sequence shown here is derived from an EMBL/GenBank/DDBJ whole genome shotgun (WGS) entry which is preliminary data.</text>
</comment>
<evidence type="ECO:0000259" key="2">
    <source>
        <dbReference type="PROSITE" id="PS51352"/>
    </source>
</evidence>
<name>A0A849T342_UNCEI</name>
<evidence type="ECO:0000313" key="3">
    <source>
        <dbReference type="EMBL" id="NOT35689.1"/>
    </source>
</evidence>
<dbReference type="InterPro" id="IPR013766">
    <property type="entry name" value="Thioredoxin_domain"/>
</dbReference>
<dbReference type="AlphaFoldDB" id="A0A849T342"/>
<organism evidence="3 4">
    <name type="scientific">Eiseniibacteriota bacterium</name>
    <dbReference type="NCBI Taxonomy" id="2212470"/>
    <lineage>
        <taxon>Bacteria</taxon>
        <taxon>Candidatus Eiseniibacteriota</taxon>
    </lineage>
</organism>
<feature type="non-terminal residue" evidence="3">
    <location>
        <position position="123"/>
    </location>
</feature>
<proteinExistence type="predicted"/>
<dbReference type="PANTHER" id="PTHR42852:SF13">
    <property type="entry name" value="PROTEIN DIPZ"/>
    <property type="match status" value="1"/>
</dbReference>
<dbReference type="GO" id="GO:0016491">
    <property type="term" value="F:oxidoreductase activity"/>
    <property type="evidence" value="ECO:0007669"/>
    <property type="project" value="InterPro"/>
</dbReference>